<evidence type="ECO:0000313" key="1">
    <source>
        <dbReference type="EMBL" id="KAH3708480.1"/>
    </source>
</evidence>
<evidence type="ECO:0000313" key="2">
    <source>
        <dbReference type="Proteomes" id="UP000828390"/>
    </source>
</evidence>
<proteinExistence type="predicted"/>
<sequence>MCVPSIAATQFGKFQFVRKPSASRLHFFRCRGGCHNLNNIFFTYTSMTNVADHYREGILSEQLTLALDPRAPCTECVASRGDDEPSQNCVVHFSRHKEEFLKCSRIFTSELIHELIIDAKLAPSPGMQLWSSPDITCSGSSSPP</sequence>
<comment type="caution">
    <text evidence="1">The sequence shown here is derived from an EMBL/GenBank/DDBJ whole genome shotgun (WGS) entry which is preliminary data.</text>
</comment>
<dbReference type="Proteomes" id="UP000828390">
    <property type="component" value="Unassembled WGS sequence"/>
</dbReference>
<dbReference type="AlphaFoldDB" id="A0A9D3YW58"/>
<protein>
    <submittedName>
        <fullName evidence="1">Uncharacterized protein</fullName>
    </submittedName>
</protein>
<gene>
    <name evidence="1" type="ORF">DPMN_067932</name>
</gene>
<name>A0A9D3YW58_DREPO</name>
<organism evidence="1 2">
    <name type="scientific">Dreissena polymorpha</name>
    <name type="common">Zebra mussel</name>
    <name type="synonym">Mytilus polymorpha</name>
    <dbReference type="NCBI Taxonomy" id="45954"/>
    <lineage>
        <taxon>Eukaryota</taxon>
        <taxon>Metazoa</taxon>
        <taxon>Spiralia</taxon>
        <taxon>Lophotrochozoa</taxon>
        <taxon>Mollusca</taxon>
        <taxon>Bivalvia</taxon>
        <taxon>Autobranchia</taxon>
        <taxon>Heteroconchia</taxon>
        <taxon>Euheterodonta</taxon>
        <taxon>Imparidentia</taxon>
        <taxon>Neoheterodontei</taxon>
        <taxon>Myida</taxon>
        <taxon>Dreissenoidea</taxon>
        <taxon>Dreissenidae</taxon>
        <taxon>Dreissena</taxon>
    </lineage>
</organism>
<reference evidence="1" key="2">
    <citation type="submission" date="2020-11" db="EMBL/GenBank/DDBJ databases">
        <authorList>
            <person name="McCartney M.A."/>
            <person name="Auch B."/>
            <person name="Kono T."/>
            <person name="Mallez S."/>
            <person name="Becker A."/>
            <person name="Gohl D.M."/>
            <person name="Silverstein K.A.T."/>
            <person name="Koren S."/>
            <person name="Bechman K.B."/>
            <person name="Herman A."/>
            <person name="Abrahante J.E."/>
            <person name="Garbe J."/>
        </authorList>
    </citation>
    <scope>NUCLEOTIDE SEQUENCE</scope>
    <source>
        <strain evidence="1">Duluth1</strain>
        <tissue evidence="1">Whole animal</tissue>
    </source>
</reference>
<accession>A0A9D3YW58</accession>
<reference evidence="1" key="1">
    <citation type="journal article" date="2019" name="bioRxiv">
        <title>The Genome of the Zebra Mussel, Dreissena polymorpha: A Resource for Invasive Species Research.</title>
        <authorList>
            <person name="McCartney M.A."/>
            <person name="Auch B."/>
            <person name="Kono T."/>
            <person name="Mallez S."/>
            <person name="Zhang Y."/>
            <person name="Obille A."/>
            <person name="Becker A."/>
            <person name="Abrahante J.E."/>
            <person name="Garbe J."/>
            <person name="Badalamenti J.P."/>
            <person name="Herman A."/>
            <person name="Mangelson H."/>
            <person name="Liachko I."/>
            <person name="Sullivan S."/>
            <person name="Sone E.D."/>
            <person name="Koren S."/>
            <person name="Silverstein K.A.T."/>
            <person name="Beckman K.B."/>
            <person name="Gohl D.M."/>
        </authorList>
    </citation>
    <scope>NUCLEOTIDE SEQUENCE</scope>
    <source>
        <strain evidence="1">Duluth1</strain>
        <tissue evidence="1">Whole animal</tissue>
    </source>
</reference>
<keyword evidence="2" id="KW-1185">Reference proteome</keyword>
<dbReference type="EMBL" id="JAIWYP010000014">
    <property type="protein sequence ID" value="KAH3708480.1"/>
    <property type="molecule type" value="Genomic_DNA"/>
</dbReference>